<evidence type="ECO:0000256" key="7">
    <source>
        <dbReference type="SAM" id="MobiDB-lite"/>
    </source>
</evidence>
<organism evidence="10 11">
    <name type="scientific">Mycobacterium fragae</name>
    <dbReference type="NCBI Taxonomy" id="1260918"/>
    <lineage>
        <taxon>Bacteria</taxon>
        <taxon>Bacillati</taxon>
        <taxon>Actinomycetota</taxon>
        <taxon>Actinomycetes</taxon>
        <taxon>Mycobacteriales</taxon>
        <taxon>Mycobacteriaceae</taxon>
        <taxon>Mycobacterium</taxon>
    </lineage>
</organism>
<evidence type="ECO:0000256" key="2">
    <source>
        <dbReference type="ARBA" id="ARBA00007317"/>
    </source>
</evidence>
<dbReference type="GO" id="GO:0031405">
    <property type="term" value="F:lipoic acid binding"/>
    <property type="evidence" value="ECO:0007669"/>
    <property type="project" value="TreeGrafter"/>
</dbReference>
<dbReference type="AlphaFoldDB" id="A0A1X1UIN9"/>
<evidence type="ECO:0000313" key="10">
    <source>
        <dbReference type="EMBL" id="ORV56716.1"/>
    </source>
</evidence>
<dbReference type="InterPro" id="IPR036625">
    <property type="entry name" value="E3-bd_dom_sf"/>
</dbReference>
<gene>
    <name evidence="10" type="ORF">AWC06_00330</name>
</gene>
<evidence type="ECO:0000259" key="9">
    <source>
        <dbReference type="PROSITE" id="PS51826"/>
    </source>
</evidence>
<dbReference type="EC" id="2.3.1.-" evidence="6"/>
<dbReference type="Pfam" id="PF00364">
    <property type="entry name" value="Biotin_lipoyl"/>
    <property type="match status" value="1"/>
</dbReference>
<comment type="similarity">
    <text evidence="2 6">Belongs to the 2-oxoacid dehydrogenase family.</text>
</comment>
<dbReference type="RefSeq" id="WP_085199521.1">
    <property type="nucleotide sequence ID" value="NZ_JACKVI010000012.1"/>
</dbReference>
<dbReference type="Gene3D" id="4.10.320.10">
    <property type="entry name" value="E3-binding domain"/>
    <property type="match status" value="1"/>
</dbReference>
<dbReference type="GO" id="GO:0005737">
    <property type="term" value="C:cytoplasm"/>
    <property type="evidence" value="ECO:0007669"/>
    <property type="project" value="TreeGrafter"/>
</dbReference>
<feature type="domain" description="Lipoyl-binding" evidence="8">
    <location>
        <begin position="6"/>
        <end position="81"/>
    </location>
</feature>
<dbReference type="InterPro" id="IPR023213">
    <property type="entry name" value="CAT-like_dom_sf"/>
</dbReference>
<dbReference type="InterPro" id="IPR004167">
    <property type="entry name" value="PSBD"/>
</dbReference>
<dbReference type="GO" id="GO:0016407">
    <property type="term" value="F:acetyltransferase activity"/>
    <property type="evidence" value="ECO:0007669"/>
    <property type="project" value="TreeGrafter"/>
</dbReference>
<dbReference type="STRING" id="1260918.AWC06_00330"/>
<evidence type="ECO:0000256" key="1">
    <source>
        <dbReference type="ARBA" id="ARBA00001938"/>
    </source>
</evidence>
<proteinExistence type="inferred from homology"/>
<dbReference type="Pfam" id="PF00198">
    <property type="entry name" value="2-oxoacid_dh"/>
    <property type="match status" value="1"/>
</dbReference>
<evidence type="ECO:0000313" key="11">
    <source>
        <dbReference type="Proteomes" id="UP000194000"/>
    </source>
</evidence>
<dbReference type="PROSITE" id="PS50968">
    <property type="entry name" value="BIOTINYL_LIPOYL"/>
    <property type="match status" value="1"/>
</dbReference>
<dbReference type="OrthoDB" id="9805770at2"/>
<dbReference type="InterPro" id="IPR011053">
    <property type="entry name" value="Single_hybrid_motif"/>
</dbReference>
<reference evidence="10 11" key="1">
    <citation type="submission" date="2016-01" db="EMBL/GenBank/DDBJ databases">
        <title>The new phylogeny of the genus Mycobacterium.</title>
        <authorList>
            <person name="Tarcisio F."/>
            <person name="Conor M."/>
            <person name="Antonella G."/>
            <person name="Elisabetta G."/>
            <person name="Giulia F.S."/>
            <person name="Sara T."/>
            <person name="Anna F."/>
            <person name="Clotilde B."/>
            <person name="Roberto B."/>
            <person name="Veronica D.S."/>
            <person name="Fabio R."/>
            <person name="Monica P."/>
            <person name="Olivier J."/>
            <person name="Enrico T."/>
            <person name="Nicola S."/>
        </authorList>
    </citation>
    <scope>NUCLEOTIDE SEQUENCE [LARGE SCALE GENOMIC DNA]</scope>
    <source>
        <strain evidence="10 11">DSM 45731</strain>
    </source>
</reference>
<dbReference type="SUPFAM" id="SSF51230">
    <property type="entry name" value="Single hybrid motif"/>
    <property type="match status" value="1"/>
</dbReference>
<dbReference type="InterPro" id="IPR000089">
    <property type="entry name" value="Biotin_lipoyl"/>
</dbReference>
<accession>A0A1X1UIN9</accession>
<keyword evidence="3 6" id="KW-0808">Transferase</keyword>
<name>A0A1X1UIN9_9MYCO</name>
<feature type="compositionally biased region" description="Polar residues" evidence="7">
    <location>
        <begin position="99"/>
        <end position="109"/>
    </location>
</feature>
<evidence type="ECO:0000259" key="8">
    <source>
        <dbReference type="PROSITE" id="PS50968"/>
    </source>
</evidence>
<evidence type="ECO:0000256" key="3">
    <source>
        <dbReference type="ARBA" id="ARBA00022679"/>
    </source>
</evidence>
<dbReference type="PANTHER" id="PTHR43178">
    <property type="entry name" value="DIHYDROLIPOAMIDE ACETYLTRANSFERASE COMPONENT OF PYRUVATE DEHYDROGENASE COMPLEX"/>
    <property type="match status" value="1"/>
</dbReference>
<keyword evidence="4 6" id="KW-0450">Lipoyl</keyword>
<feature type="compositionally biased region" description="Basic and acidic residues" evidence="7">
    <location>
        <begin position="89"/>
        <end position="98"/>
    </location>
</feature>
<comment type="cofactor">
    <cofactor evidence="1 6">
        <name>(R)-lipoate</name>
        <dbReference type="ChEBI" id="CHEBI:83088"/>
    </cofactor>
</comment>
<keyword evidence="5 6" id="KW-0012">Acyltransferase</keyword>
<dbReference type="PANTHER" id="PTHR43178:SF5">
    <property type="entry name" value="LIPOAMIDE ACYLTRANSFERASE COMPONENT OF BRANCHED-CHAIN ALPHA-KETO ACID DEHYDROGENASE COMPLEX, MITOCHONDRIAL"/>
    <property type="match status" value="1"/>
</dbReference>
<protein>
    <recommendedName>
        <fullName evidence="6">Dihydrolipoamide acetyltransferase component of pyruvate dehydrogenase complex</fullName>
        <ecNumber evidence="6">2.3.1.-</ecNumber>
    </recommendedName>
</protein>
<dbReference type="Gene3D" id="3.30.559.10">
    <property type="entry name" value="Chloramphenicol acetyltransferase-like domain"/>
    <property type="match status" value="1"/>
</dbReference>
<dbReference type="PROSITE" id="PS51826">
    <property type="entry name" value="PSBD"/>
    <property type="match status" value="1"/>
</dbReference>
<comment type="caution">
    <text evidence="10">The sequence shown here is derived from an EMBL/GenBank/DDBJ whole genome shotgun (WGS) entry which is preliminary data.</text>
</comment>
<dbReference type="InterPro" id="IPR050743">
    <property type="entry name" value="2-oxoacid_DH_E2_comp"/>
</dbReference>
<sequence length="402" mass="42586">MTDEHVKPFVVPDLGEGLEEVTLSCWNVAVGDVVELNQTLCSVETAKAEVEIPSPYAGRVVEIHGAEGEVLPVGSLLVRIDTAPDTASVDERVREEGRSPSNTASNGESSTRRPVLVGYGADDTLDISRRPKAKPSVRKLAADLLVDLNDVPPGADGLISREAVLAAAGVGAERPGVSYDVVPVRGVHAEVAQRMSLSRSQIPDAHAGVRVDCSNLLRLHDQLQLTPFVLTLRFVVIALTHHKILNSTWVDTPDGAQVHSHHAVHLGFAVAAPRGLLVPVVTDAQGKTTRQLAECVVRLTEQARAGTLKPAELQGSTFTVSNFGALGLDEGVPVINPPEAAILGMGSLKPRAAVVDDAVVIRPQMTLTCVFDHRVADGATVAAFLNELRGLIESPETALLDL</sequence>
<dbReference type="InterPro" id="IPR001078">
    <property type="entry name" value="2-oxoacid_DH_actylTfrase"/>
</dbReference>
<dbReference type="Gene3D" id="2.40.50.100">
    <property type="match status" value="1"/>
</dbReference>
<dbReference type="CDD" id="cd06849">
    <property type="entry name" value="lipoyl_domain"/>
    <property type="match status" value="1"/>
</dbReference>
<dbReference type="Proteomes" id="UP000194000">
    <property type="component" value="Unassembled WGS sequence"/>
</dbReference>
<feature type="domain" description="Peripheral subunit-binding (PSBD)" evidence="9">
    <location>
        <begin position="132"/>
        <end position="168"/>
    </location>
</feature>
<dbReference type="Pfam" id="PF02817">
    <property type="entry name" value="E3_binding"/>
    <property type="match status" value="1"/>
</dbReference>
<evidence type="ECO:0000256" key="5">
    <source>
        <dbReference type="ARBA" id="ARBA00023315"/>
    </source>
</evidence>
<evidence type="ECO:0000256" key="4">
    <source>
        <dbReference type="ARBA" id="ARBA00022823"/>
    </source>
</evidence>
<dbReference type="SUPFAM" id="SSF52777">
    <property type="entry name" value="CoA-dependent acyltransferases"/>
    <property type="match status" value="1"/>
</dbReference>
<dbReference type="EMBL" id="LQOW01000031">
    <property type="protein sequence ID" value="ORV56716.1"/>
    <property type="molecule type" value="Genomic_DNA"/>
</dbReference>
<keyword evidence="11" id="KW-1185">Reference proteome</keyword>
<feature type="region of interest" description="Disordered" evidence="7">
    <location>
        <begin position="86"/>
        <end position="115"/>
    </location>
</feature>
<evidence type="ECO:0000256" key="6">
    <source>
        <dbReference type="RuleBase" id="RU003423"/>
    </source>
</evidence>